<dbReference type="Proteomes" id="UP000501690">
    <property type="component" value="Linkage Group LG4"/>
</dbReference>
<name>A0A4D6LPJ5_VIGUN</name>
<gene>
    <name evidence="2" type="ORF">DEO72_LG4g1397</name>
</gene>
<sequence length="173" mass="19983">MQVVFDVVASPEEFGYVIVREAFEAFGHGFAEKAYVTNNAGLELAVDQQEQLIDELEAQLKELKRHIADRTSEFNEGSKGRSHQSHEYFDDIIGDGVADVNGCCSGQHSYPIFGKDMDHDEKVQKTAKFDNEDTNECEENNMYDRMKHQPRLRLKSARIRTPFATYQRRKFRK</sequence>
<accession>A0A4D6LPJ5</accession>
<proteinExistence type="predicted"/>
<dbReference type="AlphaFoldDB" id="A0A4D6LPJ5"/>
<feature type="coiled-coil region" evidence="1">
    <location>
        <begin position="39"/>
        <end position="73"/>
    </location>
</feature>
<keyword evidence="3" id="KW-1185">Reference proteome</keyword>
<organism evidence="2 3">
    <name type="scientific">Vigna unguiculata</name>
    <name type="common">Cowpea</name>
    <dbReference type="NCBI Taxonomy" id="3917"/>
    <lineage>
        <taxon>Eukaryota</taxon>
        <taxon>Viridiplantae</taxon>
        <taxon>Streptophyta</taxon>
        <taxon>Embryophyta</taxon>
        <taxon>Tracheophyta</taxon>
        <taxon>Spermatophyta</taxon>
        <taxon>Magnoliopsida</taxon>
        <taxon>eudicotyledons</taxon>
        <taxon>Gunneridae</taxon>
        <taxon>Pentapetalae</taxon>
        <taxon>rosids</taxon>
        <taxon>fabids</taxon>
        <taxon>Fabales</taxon>
        <taxon>Fabaceae</taxon>
        <taxon>Papilionoideae</taxon>
        <taxon>50 kb inversion clade</taxon>
        <taxon>NPAAA clade</taxon>
        <taxon>indigoferoid/millettioid clade</taxon>
        <taxon>Phaseoleae</taxon>
        <taxon>Vigna</taxon>
    </lineage>
</organism>
<keyword evidence="1" id="KW-0175">Coiled coil</keyword>
<protein>
    <submittedName>
        <fullName evidence="2">Uncharacterized protein</fullName>
    </submittedName>
</protein>
<reference evidence="2 3" key="1">
    <citation type="submission" date="2019-04" db="EMBL/GenBank/DDBJ databases">
        <title>An improved genome assembly and genetic linkage map for asparagus bean, Vigna unguiculata ssp. sesquipedialis.</title>
        <authorList>
            <person name="Xia Q."/>
            <person name="Zhang R."/>
            <person name="Dong Y."/>
        </authorList>
    </citation>
    <scope>NUCLEOTIDE SEQUENCE [LARGE SCALE GENOMIC DNA]</scope>
    <source>
        <tissue evidence="2">Leaf</tissue>
    </source>
</reference>
<evidence type="ECO:0000313" key="2">
    <source>
        <dbReference type="EMBL" id="QCD90441.1"/>
    </source>
</evidence>
<dbReference type="EMBL" id="CP039348">
    <property type="protein sequence ID" value="QCD90441.1"/>
    <property type="molecule type" value="Genomic_DNA"/>
</dbReference>
<evidence type="ECO:0000256" key="1">
    <source>
        <dbReference type="SAM" id="Coils"/>
    </source>
</evidence>
<evidence type="ECO:0000313" key="3">
    <source>
        <dbReference type="Proteomes" id="UP000501690"/>
    </source>
</evidence>